<feature type="transmembrane region" description="Helical" evidence="2">
    <location>
        <begin position="26"/>
        <end position="48"/>
    </location>
</feature>
<reference evidence="4" key="1">
    <citation type="journal article" date="2019" name="Int. J. Syst. Evol. Microbiol.">
        <title>The Global Catalogue of Microorganisms (GCM) 10K type strain sequencing project: providing services to taxonomists for standard genome sequencing and annotation.</title>
        <authorList>
            <consortium name="The Broad Institute Genomics Platform"/>
            <consortium name="The Broad Institute Genome Sequencing Center for Infectious Disease"/>
            <person name="Wu L."/>
            <person name="Ma J."/>
        </authorList>
    </citation>
    <scope>NUCLEOTIDE SEQUENCE [LARGE SCALE GENOMIC DNA]</scope>
    <source>
        <strain evidence="4">CGMCC 4.7178</strain>
    </source>
</reference>
<organism evidence="3 4">
    <name type="scientific">Streptomyces daqingensis</name>
    <dbReference type="NCBI Taxonomy" id="1472640"/>
    <lineage>
        <taxon>Bacteria</taxon>
        <taxon>Bacillati</taxon>
        <taxon>Actinomycetota</taxon>
        <taxon>Actinomycetes</taxon>
        <taxon>Kitasatosporales</taxon>
        <taxon>Streptomycetaceae</taxon>
        <taxon>Streptomyces</taxon>
    </lineage>
</organism>
<keyword evidence="2" id="KW-0812">Transmembrane</keyword>
<evidence type="ECO:0000313" key="3">
    <source>
        <dbReference type="EMBL" id="GGO45837.1"/>
    </source>
</evidence>
<gene>
    <name evidence="3" type="ORF">GCM10012287_14740</name>
</gene>
<sequence>MNRWGSGRCAERGELRRDARHPLGELALYGCGTLVLELAAVAAGLAFLRTSTDVEEIRVSGACPTGGPPHATRMPAGEAPSPTRPLPVSARRTPVTRSASASLAAPCTGVRTHGLHRIVP</sequence>
<dbReference type="Proteomes" id="UP000631535">
    <property type="component" value="Unassembled WGS sequence"/>
</dbReference>
<protein>
    <submittedName>
        <fullName evidence="3">Uncharacterized protein</fullName>
    </submittedName>
</protein>
<comment type="caution">
    <text evidence="3">The sequence shown here is derived from an EMBL/GenBank/DDBJ whole genome shotgun (WGS) entry which is preliminary data.</text>
</comment>
<keyword evidence="2" id="KW-0472">Membrane</keyword>
<accession>A0ABQ2M2C2</accession>
<evidence type="ECO:0000256" key="2">
    <source>
        <dbReference type="SAM" id="Phobius"/>
    </source>
</evidence>
<feature type="region of interest" description="Disordered" evidence="1">
    <location>
        <begin position="60"/>
        <end position="103"/>
    </location>
</feature>
<name>A0ABQ2M2C2_9ACTN</name>
<dbReference type="EMBL" id="BMMP01000004">
    <property type="protein sequence ID" value="GGO45837.1"/>
    <property type="molecule type" value="Genomic_DNA"/>
</dbReference>
<proteinExistence type="predicted"/>
<keyword evidence="2" id="KW-1133">Transmembrane helix</keyword>
<evidence type="ECO:0000256" key="1">
    <source>
        <dbReference type="SAM" id="MobiDB-lite"/>
    </source>
</evidence>
<keyword evidence="4" id="KW-1185">Reference proteome</keyword>
<evidence type="ECO:0000313" key="4">
    <source>
        <dbReference type="Proteomes" id="UP000631535"/>
    </source>
</evidence>